<dbReference type="SUPFAM" id="SSF53067">
    <property type="entry name" value="Actin-like ATPase domain"/>
    <property type="match status" value="1"/>
</dbReference>
<accession>H1YAP8</accession>
<reference evidence="2" key="1">
    <citation type="submission" date="2011-09" db="EMBL/GenBank/DDBJ databases">
        <title>The permanent draft genome of Mucilaginibacter paludis DSM 18603.</title>
        <authorList>
            <consortium name="US DOE Joint Genome Institute (JGI-PGF)"/>
            <person name="Lucas S."/>
            <person name="Han J."/>
            <person name="Lapidus A."/>
            <person name="Bruce D."/>
            <person name="Goodwin L."/>
            <person name="Pitluck S."/>
            <person name="Peters L."/>
            <person name="Kyrpides N."/>
            <person name="Mavromatis K."/>
            <person name="Ivanova N."/>
            <person name="Mikhailova N."/>
            <person name="Held B."/>
            <person name="Detter J.C."/>
            <person name="Tapia R."/>
            <person name="Han C."/>
            <person name="Land M."/>
            <person name="Hauser L."/>
            <person name="Markowitz V."/>
            <person name="Cheng J.-F."/>
            <person name="Hugenholtz P."/>
            <person name="Woyke T."/>
            <person name="Wu D."/>
            <person name="Tindall B."/>
            <person name="Brambilla E."/>
            <person name="Klenk H.-P."/>
            <person name="Eisen J.A."/>
        </authorList>
    </citation>
    <scope>NUCLEOTIDE SEQUENCE [LARGE SCALE GENOMIC DNA]</scope>
    <source>
        <strain evidence="2">DSM 18603</strain>
    </source>
</reference>
<evidence type="ECO:0000313" key="2">
    <source>
        <dbReference type="EMBL" id="EHQ29507.1"/>
    </source>
</evidence>
<dbReference type="RefSeq" id="WP_008510753.1">
    <property type="nucleotide sequence ID" value="NZ_CM001403.1"/>
</dbReference>
<dbReference type="Proteomes" id="UP000002774">
    <property type="component" value="Chromosome"/>
</dbReference>
<name>H1YAP8_9SPHI</name>
<dbReference type="eggNOG" id="COG1940">
    <property type="taxonomic scope" value="Bacteria"/>
</dbReference>
<gene>
    <name evidence="2" type="ORF">Mucpa_5435</name>
</gene>
<comment type="similarity">
    <text evidence="1">Belongs to the ROK (NagC/XylR) family.</text>
</comment>
<dbReference type="Gene3D" id="3.30.420.40">
    <property type="match status" value="2"/>
</dbReference>
<evidence type="ECO:0000313" key="3">
    <source>
        <dbReference type="Proteomes" id="UP000002774"/>
    </source>
</evidence>
<organism evidence="2 3">
    <name type="scientific">Mucilaginibacter paludis DSM 18603</name>
    <dbReference type="NCBI Taxonomy" id="714943"/>
    <lineage>
        <taxon>Bacteria</taxon>
        <taxon>Pseudomonadati</taxon>
        <taxon>Bacteroidota</taxon>
        <taxon>Sphingobacteriia</taxon>
        <taxon>Sphingobacteriales</taxon>
        <taxon>Sphingobacteriaceae</taxon>
        <taxon>Mucilaginibacter</taxon>
    </lineage>
</organism>
<sequence>MQINNIQSRYVLTADIGGSHITAGLYDQNSSTLLKQSICRVEVYSKGSADEILTAWKTAFEQVVENNPGLPISGLTIAMPGPFDYENGISYIKNLDKYESLYGRNVKEYLAEILKLKPNQVKFRNDAEATIAGEVYCGAGQLHQRVLGITLGTGFGSAYSNNKVTHDINLGGTPYKKTIADDYFSTRWFLRRYHQVTGLSLTNGVEELFEMASQSSNAREIFKEFATNLNQFLESPIKELKPELLILCGNISKASSFFLPYLKLGVAIKIAQLYEDAPLIGAASIFHEPLPAGQNTL</sequence>
<proteinExistence type="inferred from homology"/>
<protein>
    <submittedName>
        <fullName evidence="2">ROK family protein</fullName>
    </submittedName>
</protein>
<keyword evidence="3" id="KW-1185">Reference proteome</keyword>
<evidence type="ECO:0000256" key="1">
    <source>
        <dbReference type="ARBA" id="ARBA00006479"/>
    </source>
</evidence>
<dbReference type="Pfam" id="PF00480">
    <property type="entry name" value="ROK"/>
    <property type="match status" value="1"/>
</dbReference>
<dbReference type="HOGENOM" id="CLU_036604_2_0_10"/>
<dbReference type="PANTHER" id="PTHR18964:SF149">
    <property type="entry name" value="BIFUNCTIONAL UDP-N-ACETYLGLUCOSAMINE 2-EPIMERASE_N-ACETYLMANNOSAMINE KINASE"/>
    <property type="match status" value="1"/>
</dbReference>
<dbReference type="PANTHER" id="PTHR18964">
    <property type="entry name" value="ROK (REPRESSOR, ORF, KINASE) FAMILY"/>
    <property type="match status" value="1"/>
</dbReference>
<dbReference type="InterPro" id="IPR000600">
    <property type="entry name" value="ROK"/>
</dbReference>
<dbReference type="STRING" id="714943.Mucpa_5435"/>
<dbReference type="AlphaFoldDB" id="H1YAP8"/>
<dbReference type="EMBL" id="CM001403">
    <property type="protein sequence ID" value="EHQ29507.1"/>
    <property type="molecule type" value="Genomic_DNA"/>
</dbReference>
<dbReference type="InterPro" id="IPR043129">
    <property type="entry name" value="ATPase_NBD"/>
</dbReference>
<dbReference type="OrthoDB" id="49666at2"/>